<feature type="transmembrane region" description="Helical" evidence="10">
    <location>
        <begin position="12"/>
        <end position="29"/>
    </location>
</feature>
<reference evidence="11" key="1">
    <citation type="submission" date="2021-02" db="EMBL/GenBank/DDBJ databases">
        <title>Genome sequence Cadophora malorum strain M34.</title>
        <authorList>
            <person name="Stefanovic E."/>
            <person name="Vu D."/>
            <person name="Scully C."/>
            <person name="Dijksterhuis J."/>
            <person name="Roader J."/>
            <person name="Houbraken J."/>
        </authorList>
    </citation>
    <scope>NUCLEOTIDE SEQUENCE</scope>
    <source>
        <strain evidence="11">M34</strain>
    </source>
</reference>
<organism evidence="11 12">
    <name type="scientific">Cadophora malorum</name>
    <dbReference type="NCBI Taxonomy" id="108018"/>
    <lineage>
        <taxon>Eukaryota</taxon>
        <taxon>Fungi</taxon>
        <taxon>Dikarya</taxon>
        <taxon>Ascomycota</taxon>
        <taxon>Pezizomycotina</taxon>
        <taxon>Leotiomycetes</taxon>
        <taxon>Helotiales</taxon>
        <taxon>Ploettnerulaceae</taxon>
        <taxon>Cadophora</taxon>
    </lineage>
</organism>
<dbReference type="PANTHER" id="PTHR31646">
    <property type="entry name" value="ALPHA-1,2-MANNOSYLTRANSFERASE MNN2"/>
    <property type="match status" value="1"/>
</dbReference>
<keyword evidence="12" id="KW-1185">Reference proteome</keyword>
<dbReference type="Pfam" id="PF11051">
    <property type="entry name" value="Mannosyl_trans3"/>
    <property type="match status" value="2"/>
</dbReference>
<evidence type="ECO:0000313" key="11">
    <source>
        <dbReference type="EMBL" id="KAG4411751.1"/>
    </source>
</evidence>
<evidence type="ECO:0000256" key="6">
    <source>
        <dbReference type="ARBA" id="ARBA00022968"/>
    </source>
</evidence>
<dbReference type="InterPro" id="IPR022751">
    <property type="entry name" value="Alpha_mannosyltransferase"/>
</dbReference>
<dbReference type="Proteomes" id="UP000664132">
    <property type="component" value="Unassembled WGS sequence"/>
</dbReference>
<dbReference type="PANTHER" id="PTHR31646:SF1">
    <property type="entry name" value="ALPHA-1,2-MANNOSYLTRANSFERASE MNN2"/>
    <property type="match status" value="1"/>
</dbReference>
<keyword evidence="9 10" id="KW-0472">Membrane</keyword>
<proteinExistence type="inferred from homology"/>
<evidence type="ECO:0000256" key="7">
    <source>
        <dbReference type="ARBA" id="ARBA00022989"/>
    </source>
</evidence>
<comment type="similarity">
    <text evidence="3">Belongs to the MNN1/MNT family.</text>
</comment>
<dbReference type="AlphaFoldDB" id="A0A8H7T2E7"/>
<comment type="pathway">
    <text evidence="2">Protein modification; protein glycosylation.</text>
</comment>
<evidence type="ECO:0000256" key="2">
    <source>
        <dbReference type="ARBA" id="ARBA00004922"/>
    </source>
</evidence>
<evidence type="ECO:0000256" key="5">
    <source>
        <dbReference type="ARBA" id="ARBA00022692"/>
    </source>
</evidence>
<dbReference type="GO" id="GO:0046354">
    <property type="term" value="P:mannan biosynthetic process"/>
    <property type="evidence" value="ECO:0007669"/>
    <property type="project" value="TreeGrafter"/>
</dbReference>
<keyword evidence="4" id="KW-0808">Transferase</keyword>
<sequence>MFCFFQRPRLIAAAFFISVAVYFIFLSLHDDFEDYVKVPFISNLLPTTTTTTTPSTSSPTLIENAHTLPSADAYLPHFRAVTSLPGISLAEAKAGCTWNDEQGVNFMYGGDADWVKKERNDSELANHRAEWQAFITNDLMPYDQYSSRFSGRGIAVVAGNERTMKRVKVLLRALKKLNSSLPVEIHFFGDEVPPSTQKDMLAQFPGIFFNDLSSKTNIVQTGFNYYLANFQFKPVAIMNSRFAEVLLLDSDNIPAIDPELLFESDAYKEYGTLFWPDIARTRPENPIWAITNTICRMDEYEQESGQLLVDKHRFFYHLQLAAWLNNKNAAYYNMFLLGDKDMFRFTWHALKTKYGKPAKWLTSVGTLTEGKYCGHSFAQHHPDGRIAFVHGGLLKQIPNEVVKWQREERGGVYQAYKRSSVDERHGEVEKCGMQWDGGDYLPEERRNGTLPVWMCIDLYDVEAKPITDVLEGFESMFDEVGGYWMLNE</sequence>
<dbReference type="OrthoDB" id="430354at2759"/>
<dbReference type="InterPro" id="IPR029044">
    <property type="entry name" value="Nucleotide-diphossugar_trans"/>
</dbReference>
<evidence type="ECO:0008006" key="13">
    <source>
        <dbReference type="Google" id="ProtNLM"/>
    </source>
</evidence>
<comment type="subcellular location">
    <subcellularLocation>
        <location evidence="1">Golgi apparatus membrane</location>
        <topology evidence="1">Single-pass type II membrane protein</topology>
    </subcellularLocation>
</comment>
<evidence type="ECO:0000256" key="8">
    <source>
        <dbReference type="ARBA" id="ARBA00023034"/>
    </source>
</evidence>
<evidence type="ECO:0000256" key="4">
    <source>
        <dbReference type="ARBA" id="ARBA00022679"/>
    </source>
</evidence>
<evidence type="ECO:0000256" key="10">
    <source>
        <dbReference type="SAM" id="Phobius"/>
    </source>
</evidence>
<evidence type="ECO:0000256" key="3">
    <source>
        <dbReference type="ARBA" id="ARBA00009105"/>
    </source>
</evidence>
<evidence type="ECO:0000256" key="9">
    <source>
        <dbReference type="ARBA" id="ARBA00023136"/>
    </source>
</evidence>
<gene>
    <name evidence="11" type="ORF">IFR04_015113</name>
</gene>
<evidence type="ECO:0000313" key="12">
    <source>
        <dbReference type="Proteomes" id="UP000664132"/>
    </source>
</evidence>
<keyword evidence="5 10" id="KW-0812">Transmembrane</keyword>
<dbReference type="SUPFAM" id="SSF53448">
    <property type="entry name" value="Nucleotide-diphospho-sugar transferases"/>
    <property type="match status" value="1"/>
</dbReference>
<protein>
    <recommendedName>
        <fullName evidence="13">Glycosyltransferase family 71 protein</fullName>
    </recommendedName>
</protein>
<keyword evidence="8" id="KW-0333">Golgi apparatus</keyword>
<dbReference type="EMBL" id="JAFJYH010000443">
    <property type="protein sequence ID" value="KAG4411751.1"/>
    <property type="molecule type" value="Genomic_DNA"/>
</dbReference>
<name>A0A8H7T2E7_9HELO</name>
<evidence type="ECO:0000256" key="1">
    <source>
        <dbReference type="ARBA" id="ARBA00004323"/>
    </source>
</evidence>
<comment type="caution">
    <text evidence="11">The sequence shown here is derived from an EMBL/GenBank/DDBJ whole genome shotgun (WGS) entry which is preliminary data.</text>
</comment>
<dbReference type="GO" id="GO:0000026">
    <property type="term" value="F:alpha-1,2-mannosyltransferase activity"/>
    <property type="evidence" value="ECO:0007669"/>
    <property type="project" value="TreeGrafter"/>
</dbReference>
<keyword evidence="6" id="KW-0735">Signal-anchor</keyword>
<accession>A0A8H7T2E7</accession>
<dbReference type="GO" id="GO:0000139">
    <property type="term" value="C:Golgi membrane"/>
    <property type="evidence" value="ECO:0007669"/>
    <property type="project" value="UniProtKB-SubCell"/>
</dbReference>
<keyword evidence="7 10" id="KW-1133">Transmembrane helix</keyword>